<name>A0A2T0BPG0_9CLOT</name>
<gene>
    <name evidence="2" type="ORF">CLLU_12530</name>
</gene>
<protein>
    <recommendedName>
        <fullName evidence="1">DUF2344 domain-containing protein</fullName>
    </recommendedName>
</protein>
<dbReference type="OrthoDB" id="9780488at2"/>
<sequence>MREQYLIKFSKGQNIKFIGHLDLMRTLQRMIRRSGIPAEYSRGFNPHINMSIAQPLSVGVYSCGEYMDLYLEQSISEKKVMEKLNNSAPSGIRILKVNKVKRVENRKVFKSMAAISAAEYLIGMQYNNADKLKENMDDLMNREHWYDLKKTKRGESRVDIKTLVKKIDCTFENGRLILNALISCGSTENLSPQLLVHFIQYNTENADKESFVEIMRKELYGQLDHALVPLSEYVNCI</sequence>
<evidence type="ECO:0000259" key="1">
    <source>
        <dbReference type="Pfam" id="PF10105"/>
    </source>
</evidence>
<proteinExistence type="predicted"/>
<dbReference type="Pfam" id="PF10105">
    <property type="entry name" value="DUF2344"/>
    <property type="match status" value="1"/>
</dbReference>
<reference evidence="2 3" key="1">
    <citation type="submission" date="2018-03" db="EMBL/GenBank/DDBJ databases">
        <title>Genome sequence of Clostridium luticellarii DSM 29923.</title>
        <authorList>
            <person name="Poehlein A."/>
            <person name="Daniel R."/>
        </authorList>
    </citation>
    <scope>NUCLEOTIDE SEQUENCE [LARGE SCALE GENOMIC DNA]</scope>
    <source>
        <strain evidence="2 3">DSM 29923</strain>
    </source>
</reference>
<dbReference type="EMBL" id="PVXP01000012">
    <property type="protein sequence ID" value="PRR85764.1"/>
    <property type="molecule type" value="Genomic_DNA"/>
</dbReference>
<dbReference type="InterPro" id="IPR018768">
    <property type="entry name" value="DUF2344"/>
</dbReference>
<keyword evidence="3" id="KW-1185">Reference proteome</keyword>
<dbReference type="AlphaFoldDB" id="A0A2T0BPG0"/>
<organism evidence="2 3">
    <name type="scientific">Clostridium luticellarii</name>
    <dbReference type="NCBI Taxonomy" id="1691940"/>
    <lineage>
        <taxon>Bacteria</taxon>
        <taxon>Bacillati</taxon>
        <taxon>Bacillota</taxon>
        <taxon>Clostridia</taxon>
        <taxon>Eubacteriales</taxon>
        <taxon>Clostridiaceae</taxon>
        <taxon>Clostridium</taxon>
    </lineage>
</organism>
<evidence type="ECO:0000313" key="3">
    <source>
        <dbReference type="Proteomes" id="UP000237798"/>
    </source>
</evidence>
<dbReference type="NCBIfam" id="TIGR03936">
    <property type="entry name" value="sam_1_link_chp"/>
    <property type="match status" value="1"/>
</dbReference>
<feature type="domain" description="DUF2344" evidence="1">
    <location>
        <begin position="5"/>
        <end position="192"/>
    </location>
</feature>
<dbReference type="Proteomes" id="UP000237798">
    <property type="component" value="Unassembled WGS sequence"/>
</dbReference>
<evidence type="ECO:0000313" key="2">
    <source>
        <dbReference type="EMBL" id="PRR85764.1"/>
    </source>
</evidence>
<comment type="caution">
    <text evidence="2">The sequence shown here is derived from an EMBL/GenBank/DDBJ whole genome shotgun (WGS) entry which is preliminary data.</text>
</comment>
<dbReference type="RefSeq" id="WP_106008715.1">
    <property type="nucleotide sequence ID" value="NZ_JALCPJ010000032.1"/>
</dbReference>
<accession>A0A2T0BPG0</accession>